<dbReference type="EMBL" id="WTYO01000001">
    <property type="protein sequence ID" value="MXO67797.1"/>
    <property type="molecule type" value="Genomic_DNA"/>
</dbReference>
<gene>
    <name evidence="1" type="ORF">GRI72_02980</name>
</gene>
<protein>
    <recommendedName>
        <fullName evidence="3">PKD domain-containing protein</fullName>
    </recommendedName>
</protein>
<organism evidence="1 2">
    <name type="scientific">Pelagerythrobacter marinus</name>
    <dbReference type="NCBI Taxonomy" id="538382"/>
    <lineage>
        <taxon>Bacteria</taxon>
        <taxon>Pseudomonadati</taxon>
        <taxon>Pseudomonadota</taxon>
        <taxon>Alphaproteobacteria</taxon>
        <taxon>Sphingomonadales</taxon>
        <taxon>Erythrobacteraceae</taxon>
        <taxon>Pelagerythrobacter</taxon>
    </lineage>
</organism>
<dbReference type="RefSeq" id="WP_160732423.1">
    <property type="nucleotide sequence ID" value="NZ_WTYO01000001.1"/>
</dbReference>
<proteinExistence type="predicted"/>
<sequence>MALQIRDAGTLRTITRLTIRQAGVNRSIRTLKVMDGGVLRTVAIFADPLAVTAPDTSGHQDSSTVVTNLVTASPSGGFSPYTYAWSLVANGGANPSTATAPTSAGTSFSKSGLIPGQIVTDTWRVIVTDSLGQTASHDISATFTRGTGGA</sequence>
<keyword evidence="2" id="KW-1185">Reference proteome</keyword>
<name>A0ABW9UV45_9SPHN</name>
<accession>A0ABW9UV45</accession>
<evidence type="ECO:0000313" key="2">
    <source>
        <dbReference type="Proteomes" id="UP000444401"/>
    </source>
</evidence>
<comment type="caution">
    <text evidence="1">The sequence shown here is derived from an EMBL/GenBank/DDBJ whole genome shotgun (WGS) entry which is preliminary data.</text>
</comment>
<evidence type="ECO:0000313" key="1">
    <source>
        <dbReference type="EMBL" id="MXO67797.1"/>
    </source>
</evidence>
<evidence type="ECO:0008006" key="3">
    <source>
        <dbReference type="Google" id="ProtNLM"/>
    </source>
</evidence>
<reference evidence="1 2" key="1">
    <citation type="submission" date="2019-12" db="EMBL/GenBank/DDBJ databases">
        <title>Genomic-based taxomic classification of the family Erythrobacteraceae.</title>
        <authorList>
            <person name="Xu L."/>
        </authorList>
    </citation>
    <scope>NUCLEOTIDE SEQUENCE [LARGE SCALE GENOMIC DNA]</scope>
    <source>
        <strain evidence="1 2">H32</strain>
    </source>
</reference>
<dbReference type="Proteomes" id="UP000444401">
    <property type="component" value="Unassembled WGS sequence"/>
</dbReference>